<gene>
    <name evidence="1" type="ORF">FOC4_g10007958</name>
    <name evidence="2" type="ORF">FOC4_g10007960</name>
</gene>
<keyword evidence="3" id="KW-1185">Reference proteome</keyword>
<reference evidence="3" key="3">
    <citation type="journal article" date="2014" name="PLoS ONE">
        <title>Genome and Transcriptome Analysis of the Fungal Pathogen Fusarium oxysporum f. sp. cubense Causing Banana Vascular Wilt Disease.</title>
        <authorList>
            <person name="Guo L."/>
            <person name="Han L."/>
            <person name="Yang L."/>
            <person name="Zeng H."/>
            <person name="Fan D."/>
            <person name="Zhu Y."/>
            <person name="Feng Y."/>
            <person name="Wang G."/>
            <person name="Peng C."/>
            <person name="Jiang X."/>
            <person name="Zhou D."/>
            <person name="Ni P."/>
            <person name="Liang C."/>
            <person name="Liu L."/>
            <person name="Wang J."/>
            <person name="Mao C."/>
            <person name="Fang X."/>
            <person name="Peng M."/>
            <person name="Huang J."/>
        </authorList>
    </citation>
    <scope>NUCLEOTIDE SEQUENCE [LARGE SCALE GENOMIC DNA]</scope>
    <source>
        <strain evidence="3">race 4</strain>
    </source>
</reference>
<reference evidence="1" key="2">
    <citation type="submission" date="2012-09" db="EMBL/GenBank/DDBJ databases">
        <title>Genome Sequencing and Comparative Transcriptomics of Race1 and Race4 of Banana pathogen: Fusarium oxysporum f.sp. Cubense.</title>
        <authorList>
            <person name="Fang X."/>
            <person name="Huang J."/>
        </authorList>
    </citation>
    <scope>NUCLEOTIDE SEQUENCE</scope>
    <source>
        <strain evidence="1">Race 4</strain>
    </source>
</reference>
<protein>
    <submittedName>
        <fullName evidence="1">Uncharacterized protein</fullName>
    </submittedName>
</protein>
<evidence type="ECO:0000313" key="3">
    <source>
        <dbReference type="Proteomes" id="UP000016929"/>
    </source>
</evidence>
<dbReference type="EMBL" id="KB726989">
    <property type="protein sequence ID" value="EMT65846.1"/>
    <property type="molecule type" value="Genomic_DNA"/>
</dbReference>
<organism evidence="1 3">
    <name type="scientific">Fusarium oxysporum f. sp. cubense (strain race 4)</name>
    <name type="common">Panama disease fungus</name>
    <dbReference type="NCBI Taxonomy" id="2502994"/>
    <lineage>
        <taxon>Eukaryota</taxon>
        <taxon>Fungi</taxon>
        <taxon>Dikarya</taxon>
        <taxon>Ascomycota</taxon>
        <taxon>Pezizomycotina</taxon>
        <taxon>Sordariomycetes</taxon>
        <taxon>Hypocreomycetidae</taxon>
        <taxon>Hypocreales</taxon>
        <taxon>Nectriaceae</taxon>
        <taxon>Fusarium</taxon>
        <taxon>Fusarium oxysporum species complex</taxon>
    </lineage>
</organism>
<proteinExistence type="predicted"/>
<dbReference type="HOGENOM" id="CLU_1749683_0_0_1"/>
<name>N1RK15_FUSC4</name>
<accession>N1RK15</accession>
<reference evidence="3" key="1">
    <citation type="submission" date="2012-09" db="EMBL/GenBank/DDBJ databases">
        <title>Genome sequencing and comparative transcriptomics of race 1 and race 4 of banana pathogen: Fusarium oxysporum f. sp. cubense.</title>
        <authorList>
            <person name="Fang X."/>
            <person name="Huang J."/>
        </authorList>
    </citation>
    <scope>NUCLEOTIDE SEQUENCE [LARGE SCALE GENOMIC DNA]</scope>
    <source>
        <strain evidence="3">race 4</strain>
    </source>
</reference>
<dbReference type="AlphaFoldDB" id="N1RK15"/>
<dbReference type="Proteomes" id="UP000016929">
    <property type="component" value="Unassembled WGS sequence"/>
</dbReference>
<sequence>MTTSQRGFSLNCLSLSRQEFSVCRKGDWVMNGLYYQVKGLTAVTAVKPHTRFRRGTYVGRCRADYLQQLTKWRASAVLGMALRCSPGTGKSLGARQGQIPKKAWDTIALRTQCERLRSVELRMNNRQGRVVYLGGDLRMPSVYRVLGLN</sequence>
<evidence type="ECO:0000313" key="2">
    <source>
        <dbReference type="EMBL" id="EMT65848.1"/>
    </source>
</evidence>
<dbReference type="EMBL" id="KB726989">
    <property type="protein sequence ID" value="EMT65848.1"/>
    <property type="molecule type" value="Genomic_DNA"/>
</dbReference>
<evidence type="ECO:0000313" key="1">
    <source>
        <dbReference type="EMBL" id="EMT65846.1"/>
    </source>
</evidence>